<evidence type="ECO:0000313" key="1">
    <source>
        <dbReference type="EMBL" id="XFD39409.1"/>
    </source>
</evidence>
<accession>A0ACD5DE20</accession>
<protein>
    <submittedName>
        <fullName evidence="1">MFS transporter</fullName>
    </submittedName>
</protein>
<sequence>MNTISRRKLSLVLYINYIVHGIGLIILTQNMQSLGNFWNVPIATVSYVISGIGIGKLIAYFIFGYLSDRFGRKQMVIVGMASYLIFFIGMPFTTNLVMAYGLAILAGVANSAFDAGTYPTFIEMGGNAGASNVFIKAFMSIGEFILPLVVASLESNKLWFGWSFILPCGLLMINFFLIRKTTFPHAKVEEVELEEESNGPRGIKKLIASVALSMYGYTSMAIMILFTQWITVFAQQKLGFSVLMAHGLLSLYSISSIVGVVVTFIILKLGVAEEKVLLGSTLISLLSLFLISTLRNQLLVMIASAVFGFTAAGGVLQVALNLLLKMLPVHKGIITGLYMTFGSIATFTVPIVTGRLATENIQSVLNFDVFIGIVGSVLALVTILCLQRVRTSNTVSQVILNTNSNKKDRSFLK</sequence>
<dbReference type="Proteomes" id="UP001149860">
    <property type="component" value="Chromosome"/>
</dbReference>
<evidence type="ECO:0000313" key="2">
    <source>
        <dbReference type="Proteomes" id="UP001149860"/>
    </source>
</evidence>
<name>A0ACD5DE20_9LACO</name>
<gene>
    <name evidence="1" type="ORF">O0236_008395</name>
</gene>
<reference evidence="1" key="1">
    <citation type="submission" date="2024-08" db="EMBL/GenBank/DDBJ databases">
        <title>Lentilactobacillus sp. nov., isolated from tree bark.</title>
        <authorList>
            <person name="Phuengjayaem S."/>
            <person name="Tanasupawat S."/>
        </authorList>
    </citation>
    <scope>NUCLEOTIDE SEQUENCE</scope>
    <source>
        <strain evidence="1">SPB1-3</strain>
    </source>
</reference>
<proteinExistence type="predicted"/>
<dbReference type="EMBL" id="CP168151">
    <property type="protein sequence ID" value="XFD39409.1"/>
    <property type="molecule type" value="Genomic_DNA"/>
</dbReference>
<keyword evidence="2" id="KW-1185">Reference proteome</keyword>
<organism evidence="1 2">
    <name type="scientific">Lentilactobacillus terminaliae</name>
    <dbReference type="NCBI Taxonomy" id="3003483"/>
    <lineage>
        <taxon>Bacteria</taxon>
        <taxon>Bacillati</taxon>
        <taxon>Bacillota</taxon>
        <taxon>Bacilli</taxon>
        <taxon>Lactobacillales</taxon>
        <taxon>Lactobacillaceae</taxon>
        <taxon>Lentilactobacillus</taxon>
    </lineage>
</organism>